<comment type="similarity">
    <text evidence="11 12">Belongs to the TonB-dependent receptor family.</text>
</comment>
<dbReference type="AlphaFoldDB" id="A0A956SIP1"/>
<dbReference type="InterPro" id="IPR039426">
    <property type="entry name" value="TonB-dep_rcpt-like"/>
</dbReference>
<accession>A0A956SIP1</accession>
<feature type="non-terminal residue" evidence="16">
    <location>
        <position position="1"/>
    </location>
</feature>
<comment type="subcellular location">
    <subcellularLocation>
        <location evidence="1 11">Cell outer membrane</location>
        <topology evidence="1 11">Multi-pass membrane protein</topology>
    </subcellularLocation>
</comment>
<evidence type="ECO:0000256" key="10">
    <source>
        <dbReference type="ARBA" id="ARBA00023237"/>
    </source>
</evidence>
<evidence type="ECO:0000256" key="4">
    <source>
        <dbReference type="ARBA" id="ARBA00022496"/>
    </source>
</evidence>
<keyword evidence="8 12" id="KW-0798">TonB box</keyword>
<evidence type="ECO:0000256" key="9">
    <source>
        <dbReference type="ARBA" id="ARBA00023136"/>
    </source>
</evidence>
<dbReference type="Proteomes" id="UP000739538">
    <property type="component" value="Unassembled WGS sequence"/>
</dbReference>
<dbReference type="PANTHER" id="PTHR32552:SF81">
    <property type="entry name" value="TONB-DEPENDENT OUTER MEMBRANE RECEPTOR"/>
    <property type="match status" value="1"/>
</dbReference>
<evidence type="ECO:0000256" key="7">
    <source>
        <dbReference type="ARBA" id="ARBA00023065"/>
    </source>
</evidence>
<evidence type="ECO:0000256" key="11">
    <source>
        <dbReference type="PROSITE-ProRule" id="PRU01360"/>
    </source>
</evidence>
<keyword evidence="6" id="KW-0408">Iron</keyword>
<reference evidence="16" key="1">
    <citation type="submission" date="2020-04" db="EMBL/GenBank/DDBJ databases">
        <authorList>
            <person name="Zhang T."/>
        </authorList>
    </citation>
    <scope>NUCLEOTIDE SEQUENCE</scope>
    <source>
        <strain evidence="16">HKST-UBA02</strain>
    </source>
</reference>
<dbReference type="Gene3D" id="2.170.130.10">
    <property type="entry name" value="TonB-dependent receptor, plug domain"/>
    <property type="match status" value="1"/>
</dbReference>
<feature type="domain" description="TonB-dependent receptor plug" evidence="15">
    <location>
        <begin position="4"/>
        <end position="35"/>
    </location>
</feature>
<evidence type="ECO:0000256" key="6">
    <source>
        <dbReference type="ARBA" id="ARBA00023004"/>
    </source>
</evidence>
<comment type="caution">
    <text evidence="16">The sequence shown here is derived from an EMBL/GenBank/DDBJ whole genome shotgun (WGS) entry which is preliminary data.</text>
</comment>
<evidence type="ECO:0000256" key="8">
    <source>
        <dbReference type="ARBA" id="ARBA00023077"/>
    </source>
</evidence>
<evidence type="ECO:0000256" key="12">
    <source>
        <dbReference type="RuleBase" id="RU003357"/>
    </source>
</evidence>
<keyword evidence="3 11" id="KW-1134">Transmembrane beta strand</keyword>
<feature type="non-terminal residue" evidence="16">
    <location>
        <position position="463"/>
    </location>
</feature>
<dbReference type="SUPFAM" id="SSF56935">
    <property type="entry name" value="Porins"/>
    <property type="match status" value="1"/>
</dbReference>
<evidence type="ECO:0000256" key="5">
    <source>
        <dbReference type="ARBA" id="ARBA00022692"/>
    </source>
</evidence>
<gene>
    <name evidence="16" type="ORF">KDA27_28585</name>
</gene>
<evidence type="ECO:0000259" key="14">
    <source>
        <dbReference type="Pfam" id="PF00593"/>
    </source>
</evidence>
<keyword evidence="16" id="KW-0675">Receptor</keyword>
<evidence type="ECO:0000256" key="13">
    <source>
        <dbReference type="SAM" id="MobiDB-lite"/>
    </source>
</evidence>
<dbReference type="InterPro" id="IPR000531">
    <property type="entry name" value="Beta-barrel_TonB"/>
</dbReference>
<evidence type="ECO:0000256" key="3">
    <source>
        <dbReference type="ARBA" id="ARBA00022452"/>
    </source>
</evidence>
<dbReference type="Pfam" id="PF00593">
    <property type="entry name" value="TonB_dep_Rec_b-barrel"/>
    <property type="match status" value="1"/>
</dbReference>
<dbReference type="Pfam" id="PF07715">
    <property type="entry name" value="Plug"/>
    <property type="match status" value="1"/>
</dbReference>
<sequence>FVPDLPTLDLNDIDRIEVLRGPAPITYGSTSFVGVIHVIHRRPGAGAGTVSVSGGSFGTIRGSASSDVGTRGRISVDGAHEGFADDDAGVDRIHGRYRLALPRGIHVDADVAVVNQQPTSPHPRVGQELDPNIPLDANHNPDDAKLDRTRFQISASQSHPLVDWTAAFSHVEDENVRGFLHEDAADDGRENASGYTQERDFNEFYAEAHRRIEPTPRFGLTGGADFLFGVGKEESHNFTYYAPLDGRNRTSSAEGTLVENTEFEAERAFLGVFAEADWRPSQDVTVLAGLRFNNVEEKREGEAEDEDGNEMPAEEKLSKARLGARAGVSWRAWEMAEDDATLYVDYRDTFKPAAIDFGPEAEVDPLKPETARSVSLGVRTNLLHRRLHLDASVFRMDFENLVISTSVDGRPALRNAGKERFDGFEVDAEVAVTREVHGTANYSYHDATFRDYAQIFGDDTEPT</sequence>
<dbReference type="InterPro" id="IPR037066">
    <property type="entry name" value="Plug_dom_sf"/>
</dbReference>
<feature type="domain" description="TonB-dependent receptor-like beta-barrel" evidence="14">
    <location>
        <begin position="133"/>
        <end position="455"/>
    </location>
</feature>
<keyword evidence="4" id="KW-0410">Iron transport</keyword>
<proteinExistence type="inferred from homology"/>
<protein>
    <submittedName>
        <fullName evidence="16">TonB-dependent receptor</fullName>
    </submittedName>
</protein>
<dbReference type="GO" id="GO:0009279">
    <property type="term" value="C:cell outer membrane"/>
    <property type="evidence" value="ECO:0007669"/>
    <property type="project" value="UniProtKB-SubCell"/>
</dbReference>
<reference evidence="16" key="2">
    <citation type="journal article" date="2021" name="Microbiome">
        <title>Successional dynamics and alternative stable states in a saline activated sludge microbial community over 9 years.</title>
        <authorList>
            <person name="Wang Y."/>
            <person name="Ye J."/>
            <person name="Ju F."/>
            <person name="Liu L."/>
            <person name="Boyd J.A."/>
            <person name="Deng Y."/>
            <person name="Parks D.H."/>
            <person name="Jiang X."/>
            <person name="Yin X."/>
            <person name="Woodcroft B.J."/>
            <person name="Tyson G.W."/>
            <person name="Hugenholtz P."/>
            <person name="Polz M.F."/>
            <person name="Zhang T."/>
        </authorList>
    </citation>
    <scope>NUCLEOTIDE SEQUENCE</scope>
    <source>
        <strain evidence="16">HKST-UBA02</strain>
    </source>
</reference>
<dbReference type="InterPro" id="IPR036942">
    <property type="entry name" value="Beta-barrel_TonB_sf"/>
</dbReference>
<dbReference type="PROSITE" id="PS52016">
    <property type="entry name" value="TONB_DEPENDENT_REC_3"/>
    <property type="match status" value="1"/>
</dbReference>
<dbReference type="PANTHER" id="PTHR32552">
    <property type="entry name" value="FERRICHROME IRON RECEPTOR-RELATED"/>
    <property type="match status" value="1"/>
</dbReference>
<keyword evidence="7" id="KW-0406">Ion transport</keyword>
<dbReference type="Gene3D" id="2.40.170.20">
    <property type="entry name" value="TonB-dependent receptor, beta-barrel domain"/>
    <property type="match status" value="1"/>
</dbReference>
<feature type="region of interest" description="Disordered" evidence="13">
    <location>
        <begin position="298"/>
        <end position="318"/>
    </location>
</feature>
<dbReference type="InterPro" id="IPR012910">
    <property type="entry name" value="Plug_dom"/>
</dbReference>
<keyword evidence="9 11" id="KW-0472">Membrane</keyword>
<dbReference type="GO" id="GO:0006826">
    <property type="term" value="P:iron ion transport"/>
    <property type="evidence" value="ECO:0007669"/>
    <property type="project" value="UniProtKB-KW"/>
</dbReference>
<evidence type="ECO:0000313" key="17">
    <source>
        <dbReference type="Proteomes" id="UP000739538"/>
    </source>
</evidence>
<organism evidence="16 17">
    <name type="scientific">Eiseniibacteriota bacterium</name>
    <dbReference type="NCBI Taxonomy" id="2212470"/>
    <lineage>
        <taxon>Bacteria</taxon>
        <taxon>Candidatus Eiseniibacteriota</taxon>
    </lineage>
</organism>
<dbReference type="EMBL" id="JAGQHS010000497">
    <property type="protein sequence ID" value="MCA9759788.1"/>
    <property type="molecule type" value="Genomic_DNA"/>
</dbReference>
<name>A0A956SIP1_UNCEI</name>
<evidence type="ECO:0000256" key="1">
    <source>
        <dbReference type="ARBA" id="ARBA00004571"/>
    </source>
</evidence>
<evidence type="ECO:0000313" key="16">
    <source>
        <dbReference type="EMBL" id="MCA9759788.1"/>
    </source>
</evidence>
<evidence type="ECO:0000256" key="2">
    <source>
        <dbReference type="ARBA" id="ARBA00022448"/>
    </source>
</evidence>
<evidence type="ECO:0000259" key="15">
    <source>
        <dbReference type="Pfam" id="PF07715"/>
    </source>
</evidence>
<keyword evidence="10 11" id="KW-0998">Cell outer membrane</keyword>
<keyword evidence="2 11" id="KW-0813">Transport</keyword>
<keyword evidence="5 11" id="KW-0812">Transmembrane</keyword>